<dbReference type="InterPro" id="IPR000421">
    <property type="entry name" value="FA58C"/>
</dbReference>
<dbReference type="SUPFAM" id="SSF52799">
    <property type="entry name" value="(Phosphotyrosine protein) phosphatases II"/>
    <property type="match status" value="2"/>
</dbReference>
<dbReference type="PROSITE" id="PS50055">
    <property type="entry name" value="TYR_PHOSPHATASE_PTP"/>
    <property type="match status" value="2"/>
</dbReference>
<dbReference type="Gene3D" id="2.60.120.260">
    <property type="entry name" value="Galactose-binding domain-like"/>
    <property type="match status" value="1"/>
</dbReference>
<feature type="compositionally biased region" description="Low complexity" evidence="6">
    <location>
        <begin position="595"/>
        <end position="607"/>
    </location>
</feature>
<dbReference type="InterPro" id="IPR008979">
    <property type="entry name" value="Galactose-bd-like_sf"/>
</dbReference>
<dbReference type="InterPro" id="IPR000742">
    <property type="entry name" value="EGF"/>
</dbReference>
<dbReference type="EC" id="3.1.3.48" evidence="2"/>
<dbReference type="SMART" id="SM00181">
    <property type="entry name" value="EGF"/>
    <property type="match status" value="7"/>
</dbReference>
<name>A0ABD3X146_SINWO</name>
<reference evidence="10 11" key="1">
    <citation type="submission" date="2024-11" db="EMBL/GenBank/DDBJ databases">
        <title>Chromosome-level genome assembly of the freshwater bivalve Anodonta woodiana.</title>
        <authorList>
            <person name="Chen X."/>
        </authorList>
    </citation>
    <scope>NUCLEOTIDE SEQUENCE [LARGE SCALE GENOMIC DNA]</scope>
    <source>
        <strain evidence="10">MN2024</strain>
        <tissue evidence="10">Gills</tissue>
    </source>
</reference>
<feature type="domain" description="Tyrosine-protein phosphatase" evidence="8">
    <location>
        <begin position="940"/>
        <end position="1205"/>
    </location>
</feature>
<evidence type="ECO:0000256" key="1">
    <source>
        <dbReference type="ARBA" id="ARBA00009580"/>
    </source>
</evidence>
<dbReference type="PROSITE" id="PS50056">
    <property type="entry name" value="TYR_PHOSPHATASE_2"/>
    <property type="match status" value="2"/>
</dbReference>
<accession>A0ABD3X146</accession>
<keyword evidence="7" id="KW-1133">Transmembrane helix</keyword>
<evidence type="ECO:0000256" key="2">
    <source>
        <dbReference type="ARBA" id="ARBA00013064"/>
    </source>
</evidence>
<dbReference type="CDD" id="cd00047">
    <property type="entry name" value="PTPc"/>
    <property type="match status" value="1"/>
</dbReference>
<evidence type="ECO:0000259" key="8">
    <source>
        <dbReference type="PROSITE" id="PS50055"/>
    </source>
</evidence>
<proteinExistence type="inferred from homology"/>
<dbReference type="FunFam" id="3.90.190.10:FF:000102">
    <property type="entry name" value="Receptor-type tyrosine-protein phosphatase"/>
    <property type="match status" value="2"/>
</dbReference>
<dbReference type="Pfam" id="PF00754">
    <property type="entry name" value="F5_F8_type_C"/>
    <property type="match status" value="1"/>
</dbReference>
<dbReference type="EMBL" id="JBJQND010000004">
    <property type="protein sequence ID" value="KAL3879920.1"/>
    <property type="molecule type" value="Genomic_DNA"/>
</dbReference>
<feature type="domain" description="Tyrosine specific protein phosphatases" evidence="9">
    <location>
        <begin position="1134"/>
        <end position="1205"/>
    </location>
</feature>
<keyword evidence="11" id="KW-1185">Reference proteome</keyword>
<dbReference type="InterPro" id="IPR029021">
    <property type="entry name" value="Prot-tyrosine_phosphatase-like"/>
</dbReference>
<dbReference type="PANTHER" id="PTHR19134:SF562">
    <property type="entry name" value="PROTEIN-TYROSINE-PHOSPHATASE"/>
    <property type="match status" value="1"/>
</dbReference>
<keyword evidence="7" id="KW-0812">Transmembrane</keyword>
<dbReference type="GO" id="GO:0004725">
    <property type="term" value="F:protein tyrosine phosphatase activity"/>
    <property type="evidence" value="ECO:0007669"/>
    <property type="project" value="UniProtKB-EC"/>
</dbReference>
<comment type="catalytic activity">
    <reaction evidence="5">
        <text>O-phospho-L-tyrosyl-[protein] + H2O = L-tyrosyl-[protein] + phosphate</text>
        <dbReference type="Rhea" id="RHEA:10684"/>
        <dbReference type="Rhea" id="RHEA-COMP:10136"/>
        <dbReference type="Rhea" id="RHEA-COMP:20101"/>
        <dbReference type="ChEBI" id="CHEBI:15377"/>
        <dbReference type="ChEBI" id="CHEBI:43474"/>
        <dbReference type="ChEBI" id="CHEBI:46858"/>
        <dbReference type="ChEBI" id="CHEBI:61978"/>
        <dbReference type="EC" id="3.1.3.48"/>
    </reaction>
</comment>
<dbReference type="Gene3D" id="3.90.190.10">
    <property type="entry name" value="Protein tyrosine phosphatase superfamily"/>
    <property type="match status" value="2"/>
</dbReference>
<dbReference type="InterPro" id="IPR016130">
    <property type="entry name" value="Tyr_Pase_AS"/>
</dbReference>
<dbReference type="PRINTS" id="PR00700">
    <property type="entry name" value="PRTYPHPHTASE"/>
</dbReference>
<feature type="region of interest" description="Disordered" evidence="6">
    <location>
        <begin position="563"/>
        <end position="583"/>
    </location>
</feature>
<keyword evidence="4" id="KW-0904">Protein phosphatase</keyword>
<keyword evidence="7" id="KW-0472">Membrane</keyword>
<dbReference type="SUPFAM" id="SSF49785">
    <property type="entry name" value="Galactose-binding domain-like"/>
    <property type="match status" value="1"/>
</dbReference>
<dbReference type="SMART" id="SM00194">
    <property type="entry name" value="PTPc"/>
    <property type="match status" value="2"/>
</dbReference>
<dbReference type="InterPro" id="IPR000387">
    <property type="entry name" value="Tyr_Pase_dom"/>
</dbReference>
<dbReference type="SMART" id="SM00404">
    <property type="entry name" value="PTPc_motif"/>
    <property type="match status" value="2"/>
</dbReference>
<evidence type="ECO:0000313" key="11">
    <source>
        <dbReference type="Proteomes" id="UP001634394"/>
    </source>
</evidence>
<dbReference type="Proteomes" id="UP001634394">
    <property type="component" value="Unassembled WGS sequence"/>
</dbReference>
<feature type="non-terminal residue" evidence="10">
    <location>
        <position position="1"/>
    </location>
</feature>
<evidence type="ECO:0000259" key="9">
    <source>
        <dbReference type="PROSITE" id="PS50056"/>
    </source>
</evidence>
<evidence type="ECO:0000313" key="10">
    <source>
        <dbReference type="EMBL" id="KAL3879920.1"/>
    </source>
</evidence>
<feature type="transmembrane region" description="Helical" evidence="7">
    <location>
        <begin position="532"/>
        <end position="558"/>
    </location>
</feature>
<dbReference type="InterPro" id="IPR000242">
    <property type="entry name" value="PTP_cat"/>
</dbReference>
<evidence type="ECO:0000256" key="6">
    <source>
        <dbReference type="SAM" id="MobiDB-lite"/>
    </source>
</evidence>
<dbReference type="PANTHER" id="PTHR19134">
    <property type="entry name" value="RECEPTOR-TYPE TYROSINE-PROTEIN PHOSPHATASE"/>
    <property type="match status" value="1"/>
</dbReference>
<dbReference type="InterPro" id="IPR003595">
    <property type="entry name" value="Tyr_Pase_cat"/>
</dbReference>
<dbReference type="PROSITE" id="PS00383">
    <property type="entry name" value="TYR_PHOSPHATASE_1"/>
    <property type="match status" value="2"/>
</dbReference>
<organism evidence="10 11">
    <name type="scientific">Sinanodonta woodiana</name>
    <name type="common">Chinese pond mussel</name>
    <name type="synonym">Anodonta woodiana</name>
    <dbReference type="NCBI Taxonomy" id="1069815"/>
    <lineage>
        <taxon>Eukaryota</taxon>
        <taxon>Metazoa</taxon>
        <taxon>Spiralia</taxon>
        <taxon>Lophotrochozoa</taxon>
        <taxon>Mollusca</taxon>
        <taxon>Bivalvia</taxon>
        <taxon>Autobranchia</taxon>
        <taxon>Heteroconchia</taxon>
        <taxon>Palaeoheterodonta</taxon>
        <taxon>Unionida</taxon>
        <taxon>Unionoidea</taxon>
        <taxon>Unionidae</taxon>
        <taxon>Unioninae</taxon>
        <taxon>Sinanodonta</taxon>
    </lineage>
</organism>
<dbReference type="AlphaFoldDB" id="A0ABD3X146"/>
<evidence type="ECO:0000256" key="3">
    <source>
        <dbReference type="ARBA" id="ARBA00022801"/>
    </source>
</evidence>
<evidence type="ECO:0000256" key="7">
    <source>
        <dbReference type="SAM" id="Phobius"/>
    </source>
</evidence>
<evidence type="ECO:0000256" key="4">
    <source>
        <dbReference type="ARBA" id="ARBA00022912"/>
    </source>
</evidence>
<feature type="domain" description="Tyrosine-protein phosphatase" evidence="8">
    <location>
        <begin position="656"/>
        <end position="908"/>
    </location>
</feature>
<dbReference type="InterPro" id="IPR050348">
    <property type="entry name" value="Protein-Tyr_Phosphatase"/>
</dbReference>
<dbReference type="Pfam" id="PF00102">
    <property type="entry name" value="Y_phosphatase"/>
    <property type="match status" value="2"/>
</dbReference>
<evidence type="ECO:0000256" key="5">
    <source>
        <dbReference type="ARBA" id="ARBA00051722"/>
    </source>
</evidence>
<gene>
    <name evidence="10" type="ORF">ACJMK2_032196</name>
</gene>
<protein>
    <recommendedName>
        <fullName evidence="2">protein-tyrosine-phosphatase</fullName>
        <ecNumber evidence="2">3.1.3.48</ecNumber>
    </recommendedName>
</protein>
<feature type="region of interest" description="Disordered" evidence="6">
    <location>
        <begin position="592"/>
        <end position="611"/>
    </location>
</feature>
<dbReference type="Gene3D" id="2.170.300.10">
    <property type="entry name" value="Tie2 ligand-binding domain superfamily"/>
    <property type="match status" value="2"/>
</dbReference>
<sequence length="1205" mass="133744">VVNFALNKPANQSTTLNYNNFHWTADKAVDGNSDGSDPNNIKTCSATDTTTSNMNHTWEVDIGFPIIVKTITVYGRTDTNEDQLTGVKLYLGNTPGPWNYGHELEPSHSQDMQFVFKPDNVIARFISLKRLGKILVICEVTVEGECRRGNYGSGCNGICGNCYKGNTSCSPIDGKCMEGCEEGWRGDICKNECKEGTYGFNCNETCGRCFNGNISCSITSGHCSGGCQAGWKVETCKSECDVGTYGFNCSETCGYCLNGNTSCSKISGHCSGGCLTGWRNETCKSECEAGTYGLNCSEICGQCLNGNNSCTKTCGQCSGGCQTGWTGETCKSECEVGTYGFNCNETCGYCLKGNTSCSKTSGQCNDDCQPGWRGETCKSECEPGSYGFNCTGKCGYCLKGNNSCSKINGHCNGECQSGWMGEMCNSECEVGTYGFNCSGTCGYCLNGNNSCSKLNGHCSEGCQTGWRGETCESECEGGTYGLNCSETCGNCLNINISCSKNSGQCSGGCQTGWTGETCKSEFQMLEQTSINVGLIGGSAGSAIAVVALIVIIVVIIVVRRRRKTPQSRPSTGNEPSHKKDDVNVYENPSFLNIQTGTGTKASTSSTSQHDRDIETKITNQDSETYYNLGPELQKGSIPLSSFWDYVQEHFLDETYFAEEFEKLPSGPQLPMTVAQRSEHRNKNRYKQLYPYDVNRVLLNPMSNDDSDYINASFVDGYSGPKMYIAAQGTTKDNINDFWRMMWQYDVEKIVMLTGLFEGGKHKCELYWPGEKGQRSSFGNISVRLLDTDVFADYDMRILEMSVGNKSKRLTQFHYTAWPDKGVPKAASSIVQFWRSVNRVPTKRPIVVHCSAGIGRTGTYLALDYLATQAKAEGVVNVLACVSNLRRQRVNLVQTKEQYIFLHETLVEALMLSGTATSSENFPHVYNELMNVDAESGKIKLQLEYERVQNEVVSHENVYATIKMEEEDGEESDSKQDEFSVAKKYENRAKNRYSNILPADRHRVYLSTHVPGRNDYINAVIIPSHRQKMGFILTQMPLTDTIIDFWRMVNDHEIRTLLMFNTESSKINDIGIYWPTNGEVRFGQFSIRLANQERHKHFVERTLSFSVIGDKTTRSIKQFQFTKWNETADIPGNTESFIQLIDAVDKWQKEREAKPVVVHCINGAERSGMYCVISTVIERLNVERDVAITQTIKRIRAIRQQIVPNY</sequence>
<feature type="non-terminal residue" evidence="10">
    <location>
        <position position="1205"/>
    </location>
</feature>
<keyword evidence="3" id="KW-0378">Hydrolase</keyword>
<comment type="caution">
    <text evidence="10">The sequence shown here is derived from an EMBL/GenBank/DDBJ whole genome shotgun (WGS) entry which is preliminary data.</text>
</comment>
<comment type="similarity">
    <text evidence="1">Belongs to the protein-tyrosine phosphatase family.</text>
</comment>
<feature type="domain" description="Tyrosine specific protein phosphatases" evidence="9">
    <location>
        <begin position="830"/>
        <end position="899"/>
    </location>
</feature>